<feature type="region of interest" description="Disordered" evidence="1">
    <location>
        <begin position="181"/>
        <end position="244"/>
    </location>
</feature>
<accession>A0AAD2FVN0</accession>
<sequence>MPSNLTNESRSDFDHSRHDKYSTTAVENSKSSQNGPSLNQPMCASGDSGENASSSHPFPGFSLLQYMSEDITAPGIKDPFRGRSSVDTSQHLLNHELFMLESAIAITSPSTPDGNCSTDLFNVISNTLDTPFPAHAFEPTPIGPFVRISSPVQSSDETRFEVIGSAIPALISDCSLDGSQGHREISVSSPTPSLPTSHGSLEESTRSGSSMTDYKRNFHFMDANVNESPKKRSKRNPSKDKAPLYRPYQEVQWAEKFQELLNFKAQNGHCLVQHTSQGGQECDSGLSRWVKRQRYQYKLKQEKKPSALSDERVQQLEEVGFVWYSHAVIWEERRLELEQYRLQHGHCNVPSQYPEKPKLASWVKCQRRQYQRFCKGARSSMTAERFGKLDKMGFTWQVRGKKNSDSLEF</sequence>
<dbReference type="InterPro" id="IPR005114">
    <property type="entry name" value="Helicase_assoc"/>
</dbReference>
<evidence type="ECO:0000313" key="4">
    <source>
        <dbReference type="Proteomes" id="UP001295423"/>
    </source>
</evidence>
<dbReference type="Proteomes" id="UP001295423">
    <property type="component" value="Unassembled WGS sequence"/>
</dbReference>
<feature type="domain" description="Helicase-associated" evidence="2">
    <location>
        <begin position="329"/>
        <end position="394"/>
    </location>
</feature>
<feature type="compositionally biased region" description="Low complexity" evidence="1">
    <location>
        <begin position="186"/>
        <end position="199"/>
    </location>
</feature>
<evidence type="ECO:0000256" key="1">
    <source>
        <dbReference type="SAM" id="MobiDB-lite"/>
    </source>
</evidence>
<name>A0AAD2FVN0_9STRA</name>
<evidence type="ECO:0000313" key="3">
    <source>
        <dbReference type="EMBL" id="CAJ1954453.1"/>
    </source>
</evidence>
<dbReference type="AlphaFoldDB" id="A0AAD2FVN0"/>
<protein>
    <recommendedName>
        <fullName evidence="2">Helicase-associated domain-containing protein</fullName>
    </recommendedName>
</protein>
<dbReference type="PANTHER" id="PTHR33418:SF1">
    <property type="entry name" value="HELICASE-ASSOCIATED DOMAIN-CONTAINING PROTEIN"/>
    <property type="match status" value="1"/>
</dbReference>
<dbReference type="Gene3D" id="6.10.140.530">
    <property type="match status" value="2"/>
</dbReference>
<gene>
    <name evidence="3" type="ORF">CYCCA115_LOCUS15045</name>
</gene>
<proteinExistence type="predicted"/>
<keyword evidence="4" id="KW-1185">Reference proteome</keyword>
<reference evidence="3" key="1">
    <citation type="submission" date="2023-08" db="EMBL/GenBank/DDBJ databases">
        <authorList>
            <person name="Audoor S."/>
            <person name="Bilcke G."/>
        </authorList>
    </citation>
    <scope>NUCLEOTIDE SEQUENCE</scope>
</reference>
<feature type="region of interest" description="Disordered" evidence="1">
    <location>
        <begin position="1"/>
        <end position="57"/>
    </location>
</feature>
<feature type="compositionally biased region" description="Basic and acidic residues" evidence="1">
    <location>
        <begin position="9"/>
        <end position="21"/>
    </location>
</feature>
<dbReference type="Pfam" id="PF03457">
    <property type="entry name" value="HA"/>
    <property type="match status" value="2"/>
</dbReference>
<dbReference type="PANTHER" id="PTHR33418">
    <property type="entry name" value="HELICASE-ASSOCIATED"/>
    <property type="match status" value="1"/>
</dbReference>
<feature type="compositionally biased region" description="Polar residues" evidence="1">
    <location>
        <begin position="22"/>
        <end position="56"/>
    </location>
</feature>
<evidence type="ECO:0000259" key="2">
    <source>
        <dbReference type="Pfam" id="PF03457"/>
    </source>
</evidence>
<feature type="domain" description="Helicase-associated" evidence="2">
    <location>
        <begin position="249"/>
        <end position="321"/>
    </location>
</feature>
<organism evidence="3 4">
    <name type="scientific">Cylindrotheca closterium</name>
    <dbReference type="NCBI Taxonomy" id="2856"/>
    <lineage>
        <taxon>Eukaryota</taxon>
        <taxon>Sar</taxon>
        <taxon>Stramenopiles</taxon>
        <taxon>Ochrophyta</taxon>
        <taxon>Bacillariophyta</taxon>
        <taxon>Bacillariophyceae</taxon>
        <taxon>Bacillariophycidae</taxon>
        <taxon>Bacillariales</taxon>
        <taxon>Bacillariaceae</taxon>
        <taxon>Cylindrotheca</taxon>
    </lineage>
</organism>
<dbReference type="EMBL" id="CAKOGP040001869">
    <property type="protein sequence ID" value="CAJ1954453.1"/>
    <property type="molecule type" value="Genomic_DNA"/>
</dbReference>
<comment type="caution">
    <text evidence="3">The sequence shown here is derived from an EMBL/GenBank/DDBJ whole genome shotgun (WGS) entry which is preliminary data.</text>
</comment>